<comment type="similarity">
    <text evidence="6">Belongs to the globin family.</text>
</comment>
<feature type="domain" description="Globin" evidence="8">
    <location>
        <begin position="121"/>
        <end position="280"/>
    </location>
</feature>
<dbReference type="GO" id="GO:0005344">
    <property type="term" value="F:oxygen carrier activity"/>
    <property type="evidence" value="ECO:0007669"/>
    <property type="project" value="UniProtKB-KW"/>
</dbReference>
<evidence type="ECO:0000256" key="6">
    <source>
        <dbReference type="RuleBase" id="RU000356"/>
    </source>
</evidence>
<accession>A0A812XZM5</accession>
<protein>
    <submittedName>
        <fullName evidence="9">NGB protein</fullName>
    </submittedName>
</protein>
<evidence type="ECO:0000256" key="7">
    <source>
        <dbReference type="SAM" id="MobiDB-lite"/>
    </source>
</evidence>
<keyword evidence="2 6" id="KW-0349">Heme</keyword>
<reference evidence="9" key="1">
    <citation type="submission" date="2021-02" db="EMBL/GenBank/DDBJ databases">
        <authorList>
            <person name="Dougan E. K."/>
            <person name="Rhodes N."/>
            <person name="Thang M."/>
            <person name="Chan C."/>
        </authorList>
    </citation>
    <scope>NUCLEOTIDE SEQUENCE</scope>
</reference>
<keyword evidence="10" id="KW-1185">Reference proteome</keyword>
<dbReference type="PANTHER" id="PTHR46458">
    <property type="entry name" value="BLR2807 PROTEIN"/>
    <property type="match status" value="1"/>
</dbReference>
<dbReference type="SMART" id="SM00454">
    <property type="entry name" value="SAM"/>
    <property type="match status" value="1"/>
</dbReference>
<gene>
    <name evidence="9" type="primary">NGB</name>
    <name evidence="9" type="ORF">SPIL2461_LOCUS22099</name>
</gene>
<dbReference type="OrthoDB" id="436496at2759"/>
<dbReference type="Gene3D" id="1.10.150.50">
    <property type="entry name" value="Transcription Factor, Ets-1"/>
    <property type="match status" value="1"/>
</dbReference>
<dbReference type="GO" id="GO:0046872">
    <property type="term" value="F:metal ion binding"/>
    <property type="evidence" value="ECO:0007669"/>
    <property type="project" value="UniProtKB-KW"/>
</dbReference>
<dbReference type="PROSITE" id="PS01033">
    <property type="entry name" value="GLOBIN"/>
    <property type="match status" value="1"/>
</dbReference>
<keyword evidence="4" id="KW-0479">Metal-binding</keyword>
<dbReference type="SUPFAM" id="SSF47769">
    <property type="entry name" value="SAM/Pointed domain"/>
    <property type="match status" value="1"/>
</dbReference>
<feature type="compositionally biased region" description="Basic and acidic residues" evidence="7">
    <location>
        <begin position="1"/>
        <end position="34"/>
    </location>
</feature>
<dbReference type="CDD" id="cd09487">
    <property type="entry name" value="SAM_superfamily"/>
    <property type="match status" value="1"/>
</dbReference>
<name>A0A812XZM5_SYMPI</name>
<feature type="region of interest" description="Disordered" evidence="7">
    <location>
        <begin position="1"/>
        <end position="38"/>
    </location>
</feature>
<dbReference type="InterPro" id="IPR013761">
    <property type="entry name" value="SAM/pointed_sf"/>
</dbReference>
<evidence type="ECO:0000256" key="3">
    <source>
        <dbReference type="ARBA" id="ARBA00022621"/>
    </source>
</evidence>
<evidence type="ECO:0000256" key="4">
    <source>
        <dbReference type="ARBA" id="ARBA00022723"/>
    </source>
</evidence>
<comment type="caution">
    <text evidence="9">The sequence shown here is derived from an EMBL/GenBank/DDBJ whole genome shotgun (WGS) entry which is preliminary data.</text>
</comment>
<evidence type="ECO:0000256" key="2">
    <source>
        <dbReference type="ARBA" id="ARBA00022617"/>
    </source>
</evidence>
<dbReference type="Pfam" id="PF00536">
    <property type="entry name" value="SAM_1"/>
    <property type="match status" value="1"/>
</dbReference>
<dbReference type="GO" id="GO:0019825">
    <property type="term" value="F:oxygen binding"/>
    <property type="evidence" value="ECO:0007669"/>
    <property type="project" value="InterPro"/>
</dbReference>
<dbReference type="InterPro" id="IPR050532">
    <property type="entry name" value="Globin-like_OT"/>
</dbReference>
<dbReference type="AlphaFoldDB" id="A0A812XZM5"/>
<dbReference type="PANTHER" id="PTHR46458:SF1">
    <property type="entry name" value="GEO09476P1"/>
    <property type="match status" value="1"/>
</dbReference>
<evidence type="ECO:0000256" key="5">
    <source>
        <dbReference type="ARBA" id="ARBA00023004"/>
    </source>
</evidence>
<dbReference type="SUPFAM" id="SSF46458">
    <property type="entry name" value="Globin-like"/>
    <property type="match status" value="1"/>
</dbReference>
<evidence type="ECO:0000313" key="9">
    <source>
        <dbReference type="EMBL" id="CAE7758663.1"/>
    </source>
</evidence>
<keyword evidence="5" id="KW-0408">Iron</keyword>
<keyword evidence="3 6" id="KW-0561">Oxygen transport</keyword>
<proteinExistence type="inferred from homology"/>
<dbReference type="GO" id="GO:0020037">
    <property type="term" value="F:heme binding"/>
    <property type="evidence" value="ECO:0007669"/>
    <property type="project" value="InterPro"/>
</dbReference>
<sequence length="335" mass="38238">MSRDPRRTAWREEMRPMKLDKGSPLPKPDRHERQPASSPVTAFLREVGLIQYARVLKHHGFDDMETLMSIQDEHMREMSIPTGHILKLKRRLHEYALQVRQHQKESRQSSQMPLPRFKGADMHSESYTTVQMSWLKLKESGLSTVGGLFYRKFFALEPDAKQLFPLSMRWRYKDWDTDEEENPDDPTHSPALRNLWAKFISVVGSAVAGIQDGGRLVPMLQQLGMRHASYGLKPGYFHLAGKILVDVIGEWLGDSFTKEVENAWVMVSSFMIATMLSGYNMAQKNIQETEQHLRLHLAAVSDESDAESTRIGETEIGTEIGSRQITAEDEDVLGA</sequence>
<dbReference type="InterPro" id="IPR001660">
    <property type="entry name" value="SAM"/>
</dbReference>
<evidence type="ECO:0000259" key="8">
    <source>
        <dbReference type="PROSITE" id="PS01033"/>
    </source>
</evidence>
<evidence type="ECO:0000256" key="1">
    <source>
        <dbReference type="ARBA" id="ARBA00022448"/>
    </source>
</evidence>
<dbReference type="Gene3D" id="1.10.490.10">
    <property type="entry name" value="Globins"/>
    <property type="match status" value="1"/>
</dbReference>
<dbReference type="Pfam" id="PF00042">
    <property type="entry name" value="Globin"/>
    <property type="match status" value="1"/>
</dbReference>
<evidence type="ECO:0000313" key="10">
    <source>
        <dbReference type="Proteomes" id="UP000649617"/>
    </source>
</evidence>
<dbReference type="InterPro" id="IPR009050">
    <property type="entry name" value="Globin-like_sf"/>
</dbReference>
<organism evidence="9 10">
    <name type="scientific">Symbiodinium pilosum</name>
    <name type="common">Dinoflagellate</name>
    <dbReference type="NCBI Taxonomy" id="2952"/>
    <lineage>
        <taxon>Eukaryota</taxon>
        <taxon>Sar</taxon>
        <taxon>Alveolata</taxon>
        <taxon>Dinophyceae</taxon>
        <taxon>Suessiales</taxon>
        <taxon>Symbiodiniaceae</taxon>
        <taxon>Symbiodinium</taxon>
    </lineage>
</organism>
<dbReference type="Proteomes" id="UP000649617">
    <property type="component" value="Unassembled WGS sequence"/>
</dbReference>
<dbReference type="EMBL" id="CAJNIZ010046882">
    <property type="protein sequence ID" value="CAE7758663.1"/>
    <property type="molecule type" value="Genomic_DNA"/>
</dbReference>
<dbReference type="InterPro" id="IPR000971">
    <property type="entry name" value="Globin"/>
</dbReference>
<keyword evidence="1 6" id="KW-0813">Transport</keyword>
<dbReference type="InterPro" id="IPR012292">
    <property type="entry name" value="Globin/Proto"/>
</dbReference>